<feature type="transmembrane region" description="Helical" evidence="1">
    <location>
        <begin position="278"/>
        <end position="296"/>
    </location>
</feature>
<feature type="transmembrane region" description="Helical" evidence="1">
    <location>
        <begin position="248"/>
        <end position="266"/>
    </location>
</feature>
<dbReference type="VEuPathDB" id="MicrosporidiaDB:Eint_081620"/>
<keyword evidence="3" id="KW-1185">Reference proteome</keyword>
<dbReference type="GeneID" id="9698282"/>
<keyword evidence="1" id="KW-1133">Transmembrane helix</keyword>
<organism evidence="2 3">
    <name type="scientific">Encephalitozoon intestinalis (strain ATCC 50506)</name>
    <name type="common">Microsporidian parasite</name>
    <name type="synonym">Septata intestinalis</name>
    <dbReference type="NCBI Taxonomy" id="876142"/>
    <lineage>
        <taxon>Eukaryota</taxon>
        <taxon>Fungi</taxon>
        <taxon>Fungi incertae sedis</taxon>
        <taxon>Microsporidia</taxon>
        <taxon>Unikaryonidae</taxon>
        <taxon>Encephalitozoon</taxon>
    </lineage>
</organism>
<evidence type="ECO:0000256" key="1">
    <source>
        <dbReference type="SAM" id="Phobius"/>
    </source>
</evidence>
<reference evidence="2 3" key="2">
    <citation type="journal article" date="2012" name="Proc. Natl. Acad. Sci. U.S.A.">
        <title>Gain and loss of multiple functionally related, horizontally transferred genes in the reduced genomes of two microsporidian parasites.</title>
        <authorList>
            <person name="Pombert J.-F."/>
            <person name="Selman M."/>
            <person name="Burki F."/>
            <person name="Bardell F.T."/>
            <person name="Farinelli L."/>
            <person name="Solter L.F."/>
            <person name="Whitman D.W."/>
            <person name="Weiss L.M."/>
            <person name="Corradi N."/>
            <person name="Keeling P.J."/>
        </authorList>
    </citation>
    <scope>NUCLEOTIDE SEQUENCE [LARGE SCALE GENOMIC DNA]</scope>
    <source>
        <strain evidence="2 3">ATCC 50506</strain>
    </source>
</reference>
<name>E0S8Q6_ENCIT</name>
<dbReference type="KEGG" id="ein:Eint_081620"/>
<dbReference type="HOGENOM" id="CLU_863377_0_0_1"/>
<feature type="transmembrane region" description="Helical" evidence="1">
    <location>
        <begin position="148"/>
        <end position="170"/>
    </location>
</feature>
<dbReference type="EMBL" id="CP001949">
    <property type="protein sequence ID" value="ADM12094.1"/>
    <property type="molecule type" value="Genomic_DNA"/>
</dbReference>
<feature type="transmembrane region" description="Helical" evidence="1">
    <location>
        <begin position="217"/>
        <end position="236"/>
    </location>
</feature>
<feature type="transmembrane region" description="Helical" evidence="1">
    <location>
        <begin position="115"/>
        <end position="136"/>
    </location>
</feature>
<reference evidence="2 3" key="1">
    <citation type="journal article" date="2010" name="Nat. Commun.">
        <title>The complete sequence of the smallest known nuclear genome from the microsporidian Encephalitozoon intestinalis.</title>
        <authorList>
            <person name="Corradi N."/>
            <person name="Pombert J.-F."/>
            <person name="Farinelli L."/>
            <person name="Didier E.S."/>
            <person name="Keeling P.J."/>
        </authorList>
    </citation>
    <scope>NUCLEOTIDE SEQUENCE [LARGE SCALE GENOMIC DNA]</scope>
    <source>
        <strain evidence="2 3">ATCC 50506</strain>
    </source>
</reference>
<accession>E0S8Q6</accession>
<dbReference type="Proteomes" id="UP000002313">
    <property type="component" value="Chromosome VIII"/>
</dbReference>
<gene>
    <name evidence="2" type="ORF">Eint_081620</name>
</gene>
<evidence type="ECO:0000313" key="2">
    <source>
        <dbReference type="EMBL" id="ADM12094.1"/>
    </source>
</evidence>
<protein>
    <submittedName>
        <fullName evidence="2">Uncharacterized protein</fullName>
    </submittedName>
</protein>
<proteinExistence type="predicted"/>
<keyword evidence="1" id="KW-0812">Transmembrane</keyword>
<feature type="transmembrane region" description="Helical" evidence="1">
    <location>
        <begin position="21"/>
        <end position="49"/>
    </location>
</feature>
<evidence type="ECO:0000313" key="3">
    <source>
        <dbReference type="Proteomes" id="UP000002313"/>
    </source>
</evidence>
<dbReference type="RefSeq" id="XP_003073454.1">
    <property type="nucleotide sequence ID" value="XM_003073408.1"/>
</dbReference>
<dbReference type="AlphaFoldDB" id="E0S8Q6"/>
<dbReference type="OrthoDB" id="2193350at2759"/>
<sequence>MDIEKKISSMIKLAGKKLEDFRYMASIALNFLECFLYSFVGIICLIHSYDPIKSELFKYVSCILIAMGVVDGLHKIPTTYLIKTRKKASESRIIRWLERFRRALIGNKINEVIDFFGIFLMIFAISVMISSIWINITSLPSDNQDFGAIAKSLFCSSGLYSLLSLLYSLYNLFRQGYEYIVGFQRRETYSNSAGVVIIFEDSGKELHGADKEPFSKMPVITLPEVVFMLIFIIWGFIRGGSSYMKKTLTPTFVILRVSTTILQYMVPFFRYSGNKNLTLFPIIFISLLSFSSYISGPNKDEIKKLLTSTSSSATTTTS</sequence>
<keyword evidence="1" id="KW-0472">Membrane</keyword>